<accession>A0ABD3MY47</accession>
<evidence type="ECO:0000256" key="12">
    <source>
        <dbReference type="RuleBase" id="RU366053"/>
    </source>
</evidence>
<dbReference type="GO" id="GO:0000139">
    <property type="term" value="C:Golgi membrane"/>
    <property type="evidence" value="ECO:0007669"/>
    <property type="project" value="UniProtKB-SubCell"/>
</dbReference>
<comment type="function">
    <text evidence="11">The coatomer is a cytosolic protein complex that binds to dilysine motifs and reversibly associates with Golgi non-clathrin-coated vesicles, which further mediate biosynthetic protein transport from the ER, via the Golgi up to the trans Golgi network. Coatomer complex is required for budding from Golgi membranes, and is essential for the retrograde Golgi-to-ER transport of dilysine-tagged proteins. The zeta subunit may be involved in regulating the coat assembly and, hence, the rate of biosynthetic protein transport due to its association-dissociation properties with the coatomer complex.</text>
</comment>
<evidence type="ECO:0000256" key="9">
    <source>
        <dbReference type="ARBA" id="ARBA00023136"/>
    </source>
</evidence>
<keyword evidence="8 12" id="KW-0333">Golgi apparatus</keyword>
<feature type="domain" description="AP complex mu/sigma subunit" evidence="14">
    <location>
        <begin position="127"/>
        <end position="193"/>
    </location>
</feature>
<sequence length="261" mass="26780">MAAASSFPPLLPKVDAILVLDGDGNRLAGKYYGDFMKVATSSSSAESATADATNAVQSVEQLRSSFERQLQQKIGGIAARPDAAEVVTVLGKTAVFCGGRSPSQGGGQQQQRGGPGDVRVVHIGPPGESELVLAHLVEGMYEALSQLMGGATDRNMILDNLELVFLLIDEHCDGGIILETDGHKLASSVLLRDGHESRMGEGGMDGMGHHSQQQQQGGGGGPSMGGGGMGMGIGGIGGDMTIAQALIQARNQIISNLSQGG</sequence>
<feature type="region of interest" description="Disordered" evidence="13">
    <location>
        <begin position="196"/>
        <end position="230"/>
    </location>
</feature>
<feature type="compositionally biased region" description="Gly residues" evidence="13">
    <location>
        <begin position="216"/>
        <end position="230"/>
    </location>
</feature>
<evidence type="ECO:0000256" key="4">
    <source>
        <dbReference type="ARBA" id="ARBA00022448"/>
    </source>
</evidence>
<dbReference type="GO" id="GO:0030126">
    <property type="term" value="C:COPI vesicle coat"/>
    <property type="evidence" value="ECO:0007669"/>
    <property type="project" value="UniProtKB-UniRule"/>
</dbReference>
<evidence type="ECO:0000256" key="1">
    <source>
        <dbReference type="ARBA" id="ARBA00004255"/>
    </source>
</evidence>
<keyword evidence="5 12" id="KW-0963">Cytoplasm</keyword>
<comment type="subunit">
    <text evidence="3 12">Oligomeric complex that consists of at least the alpha, beta, beta', gamma, delta, epsilon and zeta subunits.</text>
</comment>
<dbReference type="Proteomes" id="UP001530293">
    <property type="component" value="Unassembled WGS sequence"/>
</dbReference>
<evidence type="ECO:0000256" key="8">
    <source>
        <dbReference type="ARBA" id="ARBA00023034"/>
    </source>
</evidence>
<evidence type="ECO:0000259" key="14">
    <source>
        <dbReference type="Pfam" id="PF01217"/>
    </source>
</evidence>
<evidence type="ECO:0000256" key="13">
    <source>
        <dbReference type="SAM" id="MobiDB-lite"/>
    </source>
</evidence>
<evidence type="ECO:0000256" key="11">
    <source>
        <dbReference type="ARBA" id="ARBA00045555"/>
    </source>
</evidence>
<keyword evidence="4 12" id="KW-0813">Transport</keyword>
<dbReference type="AlphaFoldDB" id="A0ABD3MY47"/>
<comment type="subcellular location">
    <subcellularLocation>
        <location evidence="12">Cytoplasm</location>
    </subcellularLocation>
    <subcellularLocation>
        <location evidence="1 12">Golgi apparatus membrane</location>
        <topology evidence="1 12">Peripheral membrane protein</topology>
        <orientation evidence="1 12">Cytoplasmic side</orientation>
    </subcellularLocation>
    <subcellularLocation>
        <location evidence="12">Cytoplasmic vesicle</location>
        <location evidence="12">COPI-coated vesicle membrane</location>
        <topology evidence="12">Peripheral membrane protein</topology>
        <orientation evidence="12">Cytoplasmic side</orientation>
    </subcellularLocation>
</comment>
<name>A0ABD3MY47_9STRA</name>
<dbReference type="PANTHER" id="PTHR11043:SF0">
    <property type="entry name" value="COATOMER SUBUNIT ZETA"/>
    <property type="match status" value="1"/>
</dbReference>
<dbReference type="PANTHER" id="PTHR11043">
    <property type="entry name" value="ZETA-COAT PROTEIN"/>
    <property type="match status" value="1"/>
</dbReference>
<organism evidence="15 16">
    <name type="scientific">Discostella pseudostelligera</name>
    <dbReference type="NCBI Taxonomy" id="259834"/>
    <lineage>
        <taxon>Eukaryota</taxon>
        <taxon>Sar</taxon>
        <taxon>Stramenopiles</taxon>
        <taxon>Ochrophyta</taxon>
        <taxon>Bacillariophyta</taxon>
        <taxon>Coscinodiscophyceae</taxon>
        <taxon>Thalassiosirophycidae</taxon>
        <taxon>Stephanodiscales</taxon>
        <taxon>Stephanodiscaceae</taxon>
        <taxon>Discostella</taxon>
    </lineage>
</organism>
<evidence type="ECO:0000256" key="3">
    <source>
        <dbReference type="ARBA" id="ARBA00011775"/>
    </source>
</evidence>
<evidence type="ECO:0000256" key="6">
    <source>
        <dbReference type="ARBA" id="ARBA00022892"/>
    </source>
</evidence>
<dbReference type="GO" id="GO:0015031">
    <property type="term" value="P:protein transport"/>
    <property type="evidence" value="ECO:0007669"/>
    <property type="project" value="UniProtKB-KW"/>
</dbReference>
<keyword evidence="7 12" id="KW-0653">Protein transport</keyword>
<dbReference type="EMBL" id="JALLBG020000096">
    <property type="protein sequence ID" value="KAL3765390.1"/>
    <property type="molecule type" value="Genomic_DNA"/>
</dbReference>
<gene>
    <name evidence="15" type="ORF">ACHAWU_002308</name>
</gene>
<keyword evidence="9 12" id="KW-0472">Membrane</keyword>
<evidence type="ECO:0000256" key="7">
    <source>
        <dbReference type="ARBA" id="ARBA00022927"/>
    </source>
</evidence>
<evidence type="ECO:0000313" key="16">
    <source>
        <dbReference type="Proteomes" id="UP001530293"/>
    </source>
</evidence>
<dbReference type="GO" id="GO:0006890">
    <property type="term" value="P:retrograde vesicle-mediated transport, Golgi to endoplasmic reticulum"/>
    <property type="evidence" value="ECO:0007669"/>
    <property type="project" value="UniProtKB-UniRule"/>
</dbReference>
<keyword evidence="16" id="KW-1185">Reference proteome</keyword>
<dbReference type="Gene3D" id="3.30.450.60">
    <property type="match status" value="1"/>
</dbReference>
<reference evidence="15 16" key="1">
    <citation type="submission" date="2024-10" db="EMBL/GenBank/DDBJ databases">
        <title>Updated reference genomes for cyclostephanoid diatoms.</title>
        <authorList>
            <person name="Roberts W.R."/>
            <person name="Alverson A.J."/>
        </authorList>
    </citation>
    <scope>NUCLEOTIDE SEQUENCE [LARGE SCALE GENOMIC DNA]</scope>
    <source>
        <strain evidence="15 16">AJA232-27</strain>
    </source>
</reference>
<dbReference type="SUPFAM" id="SSF64356">
    <property type="entry name" value="SNARE-like"/>
    <property type="match status" value="1"/>
</dbReference>
<dbReference type="Pfam" id="PF01217">
    <property type="entry name" value="Clat_adaptor_s"/>
    <property type="match status" value="1"/>
</dbReference>
<protein>
    <recommendedName>
        <fullName evidence="12">Coatomer subunit zeta</fullName>
    </recommendedName>
</protein>
<dbReference type="InterPro" id="IPR022775">
    <property type="entry name" value="AP_mu_sigma_su"/>
</dbReference>
<proteinExistence type="inferred from homology"/>
<evidence type="ECO:0000256" key="10">
    <source>
        <dbReference type="ARBA" id="ARBA00023329"/>
    </source>
</evidence>
<evidence type="ECO:0000313" key="15">
    <source>
        <dbReference type="EMBL" id="KAL3765390.1"/>
    </source>
</evidence>
<comment type="similarity">
    <text evidence="2 12">Belongs to the adaptor complexes small subunit family.</text>
</comment>
<keyword evidence="6 12" id="KW-0931">ER-Golgi transport</keyword>
<evidence type="ECO:0000256" key="2">
    <source>
        <dbReference type="ARBA" id="ARBA00006972"/>
    </source>
</evidence>
<dbReference type="InterPro" id="IPR011012">
    <property type="entry name" value="Longin-like_dom_sf"/>
</dbReference>
<keyword evidence="10 12" id="KW-0968">Cytoplasmic vesicle</keyword>
<evidence type="ECO:0000256" key="5">
    <source>
        <dbReference type="ARBA" id="ARBA00022490"/>
    </source>
</evidence>
<comment type="caution">
    <text evidence="15">The sequence shown here is derived from an EMBL/GenBank/DDBJ whole genome shotgun (WGS) entry which is preliminary data.</text>
</comment>
<dbReference type="InterPro" id="IPR039652">
    <property type="entry name" value="Coatomer_zeta"/>
</dbReference>